<evidence type="ECO:0000256" key="1">
    <source>
        <dbReference type="SAM" id="Phobius"/>
    </source>
</evidence>
<accession>A0ABU7QTN2</accession>
<evidence type="ECO:0000313" key="2">
    <source>
        <dbReference type="EMBL" id="MEE6125947.1"/>
    </source>
</evidence>
<evidence type="ECO:0008006" key="4">
    <source>
        <dbReference type="Google" id="ProtNLM"/>
    </source>
</evidence>
<protein>
    <recommendedName>
        <fullName evidence="4">Glycosyltransferase RgtA/B/C/D-like domain-containing protein</fullName>
    </recommendedName>
</protein>
<keyword evidence="1" id="KW-1133">Transmembrane helix</keyword>
<gene>
    <name evidence="2" type="ORF">V2E39_00935</name>
</gene>
<comment type="caution">
    <text evidence="2">The sequence shown here is derived from an EMBL/GenBank/DDBJ whole genome shotgun (WGS) entry which is preliminary data.</text>
</comment>
<organism evidence="2 3">
    <name type="scientific">Chryseobacterium arthrosphaerae</name>
    <dbReference type="NCBI Taxonomy" id="651561"/>
    <lineage>
        <taxon>Bacteria</taxon>
        <taxon>Pseudomonadati</taxon>
        <taxon>Bacteroidota</taxon>
        <taxon>Flavobacteriia</taxon>
        <taxon>Flavobacteriales</taxon>
        <taxon>Weeksellaceae</taxon>
        <taxon>Chryseobacterium group</taxon>
        <taxon>Chryseobacterium</taxon>
    </lineage>
</organism>
<sequence length="384" mass="44003">MNRLLKPVNNNRLNGSLLFAVYFIVNLLFLTKYGIRQSFVPLSILAAVFFVANAFLFSLEKWAQLKKIWTGKLVYILIAFIGIAYIGLCHVMKDPYRMNIDRWQTLEFSLEYWFKGKYIYDTPNFMGNLSSYLPGQLALSGIFYFLGNVGYLQVAAFLLFSSAVLVEFKNNLVRFKAILMLGISLAYIYEVVCKSDFISSFIVVAAFMLFWSSRFRNDYFQKPVLLGICTGLLCLTRSVVVIPLIIFLLQPFIATSWEKKIKFGLSFLFMVSVLLATVLFPAKSIDHLLQYNPLTLQGQSNKFVMLFFVVLAVIVAFYVKKIETVFYFSAYITFLAMLCFVGEQYLTLGISYQNNFFSTTYLAACLPFAVIGYCFALRNNLNEN</sequence>
<dbReference type="EMBL" id="JAZGJU010000002">
    <property type="protein sequence ID" value="MEE6125947.1"/>
    <property type="molecule type" value="Genomic_DNA"/>
</dbReference>
<keyword evidence="1" id="KW-0472">Membrane</keyword>
<feature type="transmembrane region" description="Helical" evidence="1">
    <location>
        <begin position="224"/>
        <end position="249"/>
    </location>
</feature>
<feature type="transmembrane region" description="Helical" evidence="1">
    <location>
        <begin position="325"/>
        <end position="348"/>
    </location>
</feature>
<feature type="transmembrane region" description="Helical" evidence="1">
    <location>
        <begin position="360"/>
        <end position="378"/>
    </location>
</feature>
<feature type="transmembrane region" description="Helical" evidence="1">
    <location>
        <begin position="303"/>
        <end position="319"/>
    </location>
</feature>
<dbReference type="RefSeq" id="WP_241311596.1">
    <property type="nucleotide sequence ID" value="NZ_JAKYXJ010000022.1"/>
</dbReference>
<name>A0ABU7QTN2_9FLAO</name>
<proteinExistence type="predicted"/>
<keyword evidence="1" id="KW-0812">Transmembrane</keyword>
<keyword evidence="3" id="KW-1185">Reference proteome</keyword>
<feature type="transmembrane region" description="Helical" evidence="1">
    <location>
        <begin position="12"/>
        <end position="33"/>
    </location>
</feature>
<dbReference type="Proteomes" id="UP001350005">
    <property type="component" value="Unassembled WGS sequence"/>
</dbReference>
<evidence type="ECO:0000313" key="3">
    <source>
        <dbReference type="Proteomes" id="UP001350005"/>
    </source>
</evidence>
<feature type="transmembrane region" description="Helical" evidence="1">
    <location>
        <begin position="261"/>
        <end position="282"/>
    </location>
</feature>
<feature type="transmembrane region" description="Helical" evidence="1">
    <location>
        <begin position="69"/>
        <end position="88"/>
    </location>
</feature>
<feature type="transmembrane region" description="Helical" evidence="1">
    <location>
        <begin position="195"/>
        <end position="212"/>
    </location>
</feature>
<feature type="transmembrane region" description="Helical" evidence="1">
    <location>
        <begin position="39"/>
        <end position="57"/>
    </location>
</feature>
<reference evidence="2 3" key="1">
    <citation type="submission" date="2024-01" db="EMBL/GenBank/DDBJ databases">
        <title>Whole genome of Chryseobacterium arthrosphaerae NNCa 2741.</title>
        <authorList>
            <person name="Boriskina E.V."/>
            <person name="Gordinskaya N.A."/>
            <person name="Kropotov V.S."/>
            <person name="Alekseeva A.E."/>
            <person name="Makhova M.A."/>
            <person name="Kryazhev D.V."/>
            <person name="Shkurkina I.S."/>
        </authorList>
    </citation>
    <scope>NUCLEOTIDE SEQUENCE [LARGE SCALE GENOMIC DNA]</scope>
    <source>
        <strain evidence="2 3">NNCa 2741</strain>
    </source>
</reference>
<feature type="transmembrane region" description="Helical" evidence="1">
    <location>
        <begin position="137"/>
        <end position="160"/>
    </location>
</feature>